<dbReference type="EMBL" id="JAVIKH010000027">
    <property type="protein sequence ID" value="MDX8337279.1"/>
    <property type="molecule type" value="Genomic_DNA"/>
</dbReference>
<dbReference type="Gene3D" id="3.30.450.40">
    <property type="match status" value="1"/>
</dbReference>
<keyword evidence="1" id="KW-0805">Transcription regulation</keyword>
<dbReference type="Pfam" id="PF09339">
    <property type="entry name" value="HTH_IclR"/>
    <property type="match status" value="1"/>
</dbReference>
<proteinExistence type="predicted"/>
<dbReference type="SMART" id="SM00346">
    <property type="entry name" value="HTH_ICLR"/>
    <property type="match status" value="1"/>
</dbReference>
<evidence type="ECO:0000256" key="3">
    <source>
        <dbReference type="ARBA" id="ARBA00023163"/>
    </source>
</evidence>
<evidence type="ECO:0000259" key="5">
    <source>
        <dbReference type="PROSITE" id="PS51078"/>
    </source>
</evidence>
<accession>A0ABU4WDJ8</accession>
<dbReference type="InterPro" id="IPR014757">
    <property type="entry name" value="Tscrpt_reg_IclR_C"/>
</dbReference>
<evidence type="ECO:0000313" key="7">
    <source>
        <dbReference type="Proteomes" id="UP001279681"/>
    </source>
</evidence>
<gene>
    <name evidence="6" type="ORF">RFV38_12370</name>
</gene>
<protein>
    <submittedName>
        <fullName evidence="6">IclR family transcriptional regulator</fullName>
    </submittedName>
</protein>
<comment type="caution">
    <text evidence="6">The sequence shown here is derived from an EMBL/GenBank/DDBJ whole genome shotgun (WGS) entry which is preliminary data.</text>
</comment>
<dbReference type="PANTHER" id="PTHR30136:SF7">
    <property type="entry name" value="HTH-TYPE TRANSCRIPTIONAL REGULATOR KDGR-RELATED"/>
    <property type="match status" value="1"/>
</dbReference>
<dbReference type="Pfam" id="PF01614">
    <property type="entry name" value="IclR_C"/>
    <property type="match status" value="1"/>
</dbReference>
<evidence type="ECO:0000256" key="1">
    <source>
        <dbReference type="ARBA" id="ARBA00023015"/>
    </source>
</evidence>
<evidence type="ECO:0000259" key="4">
    <source>
        <dbReference type="PROSITE" id="PS51077"/>
    </source>
</evidence>
<keyword evidence="7" id="KW-1185">Reference proteome</keyword>
<dbReference type="InterPro" id="IPR036388">
    <property type="entry name" value="WH-like_DNA-bd_sf"/>
</dbReference>
<sequence>MNKTVLRVLEIFELLSNSSKDMTVSEISKDLEIPKSSTHDILMPLLEKGYISIKNKKEKTYELGLKIFQISNLFQSKLEINQVVDPFLKELKEKTNNTVFFAVENNKKIVYLSKFEVNEGGIRTTAQLGSQNGLYYTGLGKAILATYSNEKIENYLNEIELYPRTEKTIVSKEVLLNDLKRIRERGYSIDNQEGEDNVYCIAVPIYDMNKNVLGAISMANLFTKITPQIVEQQSKMMIETALEISKKYGYYEEKLY</sequence>
<feature type="domain" description="HTH iclR-type" evidence="4">
    <location>
        <begin position="2"/>
        <end position="65"/>
    </location>
</feature>
<dbReference type="InterPro" id="IPR036390">
    <property type="entry name" value="WH_DNA-bd_sf"/>
</dbReference>
<dbReference type="Gene3D" id="1.10.10.10">
    <property type="entry name" value="Winged helix-like DNA-binding domain superfamily/Winged helix DNA-binding domain"/>
    <property type="match status" value="1"/>
</dbReference>
<dbReference type="InterPro" id="IPR005471">
    <property type="entry name" value="Tscrpt_reg_IclR_N"/>
</dbReference>
<organism evidence="6 7">
    <name type="scientific">Candidatus Cetobacterium colombiensis</name>
    <dbReference type="NCBI Taxonomy" id="3073100"/>
    <lineage>
        <taxon>Bacteria</taxon>
        <taxon>Fusobacteriati</taxon>
        <taxon>Fusobacteriota</taxon>
        <taxon>Fusobacteriia</taxon>
        <taxon>Fusobacteriales</taxon>
        <taxon>Fusobacteriaceae</taxon>
        <taxon>Cetobacterium</taxon>
    </lineage>
</organism>
<dbReference type="PANTHER" id="PTHR30136">
    <property type="entry name" value="HELIX-TURN-HELIX TRANSCRIPTIONAL REGULATOR, ICLR FAMILY"/>
    <property type="match status" value="1"/>
</dbReference>
<dbReference type="RefSeq" id="WP_256691912.1">
    <property type="nucleotide sequence ID" value="NZ_JAVIKH010000027.1"/>
</dbReference>
<dbReference type="Proteomes" id="UP001279681">
    <property type="component" value="Unassembled WGS sequence"/>
</dbReference>
<dbReference type="PROSITE" id="PS51077">
    <property type="entry name" value="HTH_ICLR"/>
    <property type="match status" value="1"/>
</dbReference>
<dbReference type="SUPFAM" id="SSF55781">
    <property type="entry name" value="GAF domain-like"/>
    <property type="match status" value="1"/>
</dbReference>
<keyword evidence="2" id="KW-0238">DNA-binding</keyword>
<dbReference type="InterPro" id="IPR029016">
    <property type="entry name" value="GAF-like_dom_sf"/>
</dbReference>
<name>A0ABU4WDJ8_9FUSO</name>
<dbReference type="PROSITE" id="PS51078">
    <property type="entry name" value="ICLR_ED"/>
    <property type="match status" value="1"/>
</dbReference>
<dbReference type="InterPro" id="IPR050707">
    <property type="entry name" value="HTH_MetabolicPath_Reg"/>
</dbReference>
<keyword evidence="3" id="KW-0804">Transcription</keyword>
<reference evidence="7" key="1">
    <citation type="submission" date="2023-07" db="EMBL/GenBank/DDBJ databases">
        <authorList>
            <person name="Colorado M.A."/>
            <person name="Villamil L.M."/>
            <person name="Melo J.F."/>
            <person name="Rodriguez J.A."/>
            <person name="Ruiz R.Y."/>
        </authorList>
    </citation>
    <scope>NUCLEOTIDE SEQUENCE [LARGE SCALE GENOMIC DNA]</scope>
    <source>
        <strain evidence="7">C33</strain>
    </source>
</reference>
<feature type="domain" description="IclR-ED" evidence="5">
    <location>
        <begin position="66"/>
        <end position="250"/>
    </location>
</feature>
<dbReference type="SUPFAM" id="SSF46785">
    <property type="entry name" value="Winged helix' DNA-binding domain"/>
    <property type="match status" value="1"/>
</dbReference>
<evidence type="ECO:0000313" key="6">
    <source>
        <dbReference type="EMBL" id="MDX8337279.1"/>
    </source>
</evidence>
<evidence type="ECO:0000256" key="2">
    <source>
        <dbReference type="ARBA" id="ARBA00023125"/>
    </source>
</evidence>